<keyword evidence="2" id="KW-1185">Reference proteome</keyword>
<reference evidence="1 2" key="1">
    <citation type="journal article" date="2013" name="Nat. Commun.">
        <title>The evolution and pathogenic mechanisms of the rice sheath blight pathogen.</title>
        <authorList>
            <person name="Zheng A."/>
            <person name="Lin R."/>
            <person name="Xu L."/>
            <person name="Qin P."/>
            <person name="Tang C."/>
            <person name="Ai P."/>
            <person name="Zhang D."/>
            <person name="Liu Y."/>
            <person name="Sun Z."/>
            <person name="Feng H."/>
            <person name="Wang Y."/>
            <person name="Chen Y."/>
            <person name="Liang X."/>
            <person name="Fu R."/>
            <person name="Li Q."/>
            <person name="Zhang J."/>
            <person name="Yu X."/>
            <person name="Xie Z."/>
            <person name="Ding L."/>
            <person name="Guan P."/>
            <person name="Tang J."/>
            <person name="Liang Y."/>
            <person name="Wang S."/>
            <person name="Deng Q."/>
            <person name="Li S."/>
            <person name="Zhu J."/>
            <person name="Wang L."/>
            <person name="Liu H."/>
            <person name="Li P."/>
        </authorList>
    </citation>
    <scope>NUCLEOTIDE SEQUENCE [LARGE SCALE GENOMIC DNA]</scope>
    <source>
        <strain evidence="2">AG-1 IA</strain>
    </source>
</reference>
<accession>L8WG67</accession>
<protein>
    <submittedName>
        <fullName evidence="1">Uncharacterized protein</fullName>
    </submittedName>
</protein>
<dbReference type="HOGENOM" id="CLU_3351388_0_0_1"/>
<proteinExistence type="predicted"/>
<dbReference type="Proteomes" id="UP000011668">
    <property type="component" value="Unassembled WGS sequence"/>
</dbReference>
<gene>
    <name evidence="1" type="ORF">AG1IA_09010</name>
</gene>
<name>L8WG67_THACA</name>
<evidence type="ECO:0000313" key="2">
    <source>
        <dbReference type="Proteomes" id="UP000011668"/>
    </source>
</evidence>
<sequence length="37" mass="4292">MHMGSELKCVPSPIRQITRCPVWSLRSVPPVHNLQFF</sequence>
<dbReference type="EMBL" id="AFRT01002916">
    <property type="protein sequence ID" value="ELU36960.1"/>
    <property type="molecule type" value="Genomic_DNA"/>
</dbReference>
<dbReference type="AlphaFoldDB" id="L8WG67"/>
<evidence type="ECO:0000313" key="1">
    <source>
        <dbReference type="EMBL" id="ELU36960.1"/>
    </source>
</evidence>
<organism evidence="1 2">
    <name type="scientific">Thanatephorus cucumeris (strain AG1-IA)</name>
    <name type="common">Rice sheath blight fungus</name>
    <name type="synonym">Rhizoctonia solani</name>
    <dbReference type="NCBI Taxonomy" id="983506"/>
    <lineage>
        <taxon>Eukaryota</taxon>
        <taxon>Fungi</taxon>
        <taxon>Dikarya</taxon>
        <taxon>Basidiomycota</taxon>
        <taxon>Agaricomycotina</taxon>
        <taxon>Agaricomycetes</taxon>
        <taxon>Cantharellales</taxon>
        <taxon>Ceratobasidiaceae</taxon>
        <taxon>Rhizoctonia</taxon>
        <taxon>Rhizoctonia solani AG-1</taxon>
    </lineage>
</organism>
<comment type="caution">
    <text evidence="1">The sequence shown here is derived from an EMBL/GenBank/DDBJ whole genome shotgun (WGS) entry which is preliminary data.</text>
</comment>